<dbReference type="PANTHER" id="PTHR43649">
    <property type="entry name" value="ARABINOSE-BINDING PROTEIN-RELATED"/>
    <property type="match status" value="1"/>
</dbReference>
<dbReference type="RefSeq" id="WP_113036856.1">
    <property type="nucleotide sequence ID" value="NZ_QMFB01000060.1"/>
</dbReference>
<dbReference type="Proteomes" id="UP000250369">
    <property type="component" value="Unassembled WGS sequence"/>
</dbReference>
<gene>
    <name evidence="1" type="ORF">DQG23_41135</name>
</gene>
<evidence type="ECO:0008006" key="3">
    <source>
        <dbReference type="Google" id="ProtNLM"/>
    </source>
</evidence>
<organism evidence="1 2">
    <name type="scientific">Paenibacillus contaminans</name>
    <dbReference type="NCBI Taxonomy" id="450362"/>
    <lineage>
        <taxon>Bacteria</taxon>
        <taxon>Bacillati</taxon>
        <taxon>Bacillota</taxon>
        <taxon>Bacilli</taxon>
        <taxon>Bacillales</taxon>
        <taxon>Paenibacillaceae</taxon>
        <taxon>Paenibacillus</taxon>
    </lineage>
</organism>
<dbReference type="AlphaFoldDB" id="A0A329LM51"/>
<dbReference type="InterPro" id="IPR050490">
    <property type="entry name" value="Bact_solute-bd_prot1"/>
</dbReference>
<proteinExistence type="predicted"/>
<name>A0A329LM51_9BACL</name>
<evidence type="ECO:0000313" key="1">
    <source>
        <dbReference type="EMBL" id="RAV08320.1"/>
    </source>
</evidence>
<evidence type="ECO:0000313" key="2">
    <source>
        <dbReference type="Proteomes" id="UP000250369"/>
    </source>
</evidence>
<keyword evidence="2" id="KW-1185">Reference proteome</keyword>
<accession>A0A329LM51</accession>
<reference evidence="1 2" key="1">
    <citation type="journal article" date="2009" name="Int. J. Syst. Evol. Microbiol.">
        <title>Paenibacillus contaminans sp. nov., isolated from a contaminated laboratory plate.</title>
        <authorList>
            <person name="Chou J.H."/>
            <person name="Lee J.H."/>
            <person name="Lin M.C."/>
            <person name="Chang P.S."/>
            <person name="Arun A.B."/>
            <person name="Young C.C."/>
            <person name="Chen W.M."/>
        </authorList>
    </citation>
    <scope>NUCLEOTIDE SEQUENCE [LARGE SCALE GENOMIC DNA]</scope>
    <source>
        <strain evidence="1 2">CKOBP-6</strain>
    </source>
</reference>
<dbReference type="InterPro" id="IPR006059">
    <property type="entry name" value="SBP"/>
</dbReference>
<sequence length="447" mass="49834">MKTKWMLPLFAAAAIGISGCSNDNNNGPEDTGSPAAGDQKTVTISVMSADRFLQTAALKFEETHPGVHIEIKEHLAAPKSDGGMMAAVSQADIEKYIQTVTTQAISGKGADLIEMNSLPQQKFVKNGLLVDLYERMEKDASFDKSKYYQNIFKSSQNGDGLYAMPFFFMTDFISGNTEMLKKANIAIDDKTWTWDTFKDISKKLKEHAGTDYYAFVNMFPEQLLHDYISANYADLVRDGKANFDSEPFRTMMKQIKAMYDEGVLQAEFTYDYSKGLFSKSGFFSVEQALTESLRDNALFFNAPSASGQTQGGQFKAFFNLGINSKSKVQTEAWEFVKFLLSDEVQSSPELQYIPVNKSVAEKKLQEAGQKIIGGTLPVPKGKTDKSSVEERMETIRKMLNEPGKKADSDMKVASIAMTEFQTFMSGQKSAEEVSKLIQNRVNTYLNE</sequence>
<dbReference type="SUPFAM" id="SSF53850">
    <property type="entry name" value="Periplasmic binding protein-like II"/>
    <property type="match status" value="1"/>
</dbReference>
<protein>
    <recommendedName>
        <fullName evidence="3">Carbohydrate ABC transporter substrate-binding protein</fullName>
    </recommendedName>
</protein>
<comment type="caution">
    <text evidence="1">The sequence shown here is derived from an EMBL/GenBank/DDBJ whole genome shotgun (WGS) entry which is preliminary data.</text>
</comment>
<dbReference type="PANTHER" id="PTHR43649:SF12">
    <property type="entry name" value="DIACETYLCHITOBIOSE BINDING PROTEIN DASA"/>
    <property type="match status" value="1"/>
</dbReference>
<dbReference type="PROSITE" id="PS51257">
    <property type="entry name" value="PROKAR_LIPOPROTEIN"/>
    <property type="match status" value="1"/>
</dbReference>
<dbReference type="EMBL" id="QMFB01000060">
    <property type="protein sequence ID" value="RAV08320.1"/>
    <property type="molecule type" value="Genomic_DNA"/>
</dbReference>
<dbReference type="Pfam" id="PF01547">
    <property type="entry name" value="SBP_bac_1"/>
    <property type="match status" value="1"/>
</dbReference>
<dbReference type="OrthoDB" id="1992988at2"/>
<dbReference type="Gene3D" id="3.40.190.10">
    <property type="entry name" value="Periplasmic binding protein-like II"/>
    <property type="match status" value="1"/>
</dbReference>